<keyword evidence="1" id="KW-0547">Nucleotide-binding</keyword>
<proteinExistence type="predicted"/>
<name>A0A6J4SHJ8_9ACTN</name>
<feature type="domain" description="ATP-grasp" evidence="2">
    <location>
        <begin position="83"/>
        <end position="343"/>
    </location>
</feature>
<dbReference type="GO" id="GO:0005524">
    <property type="term" value="F:ATP binding"/>
    <property type="evidence" value="ECO:0007669"/>
    <property type="project" value="UniProtKB-UniRule"/>
</dbReference>
<evidence type="ECO:0000256" key="1">
    <source>
        <dbReference type="PROSITE-ProRule" id="PRU00409"/>
    </source>
</evidence>
<dbReference type="SUPFAM" id="SSF56059">
    <property type="entry name" value="Glutathione synthetase ATP-binding domain-like"/>
    <property type="match status" value="1"/>
</dbReference>
<evidence type="ECO:0000313" key="3">
    <source>
        <dbReference type="EMBL" id="CAA9499143.1"/>
    </source>
</evidence>
<dbReference type="PROSITE" id="PS50975">
    <property type="entry name" value="ATP_GRASP"/>
    <property type="match status" value="1"/>
</dbReference>
<reference evidence="3" key="1">
    <citation type="submission" date="2020-02" db="EMBL/GenBank/DDBJ databases">
        <authorList>
            <person name="Meier V. D."/>
        </authorList>
    </citation>
    <scope>NUCLEOTIDE SEQUENCE</scope>
    <source>
        <strain evidence="3">AVDCRST_MAG13</strain>
    </source>
</reference>
<accession>A0A6J4SHJ8</accession>
<organism evidence="3">
    <name type="scientific">uncultured Solirubrobacteraceae bacterium</name>
    <dbReference type="NCBI Taxonomy" id="1162706"/>
    <lineage>
        <taxon>Bacteria</taxon>
        <taxon>Bacillati</taxon>
        <taxon>Actinomycetota</taxon>
        <taxon>Thermoleophilia</taxon>
        <taxon>Solirubrobacterales</taxon>
        <taxon>Solirubrobacteraceae</taxon>
        <taxon>environmental samples</taxon>
    </lineage>
</organism>
<gene>
    <name evidence="3" type="ORF">AVDCRST_MAG13-2152</name>
</gene>
<dbReference type="AlphaFoldDB" id="A0A6J4SHJ8"/>
<keyword evidence="1" id="KW-0067">ATP-binding</keyword>
<dbReference type="InterPro" id="IPR039523">
    <property type="entry name" value="RimK-rel_E_lig_ATP-grasp"/>
</dbReference>
<dbReference type="EMBL" id="CADCVO010000343">
    <property type="protein sequence ID" value="CAA9499143.1"/>
    <property type="molecule type" value="Genomic_DNA"/>
</dbReference>
<dbReference type="GO" id="GO:0046872">
    <property type="term" value="F:metal ion binding"/>
    <property type="evidence" value="ECO:0007669"/>
    <property type="project" value="InterPro"/>
</dbReference>
<protein>
    <recommendedName>
        <fullName evidence="2">ATP-grasp domain-containing protein</fullName>
    </recommendedName>
</protein>
<dbReference type="InterPro" id="IPR011761">
    <property type="entry name" value="ATP-grasp"/>
</dbReference>
<sequence length="350" mass="38687">MSEGVRLAKRLRVEVQEARANTRTSSWWDQVDVWRHGFVARQARLFDFEQFGFSGYLSEYARKRRVHRLNRNAGVLGDKLVAGLVLEAIGTPTPAIFGVMEAGQVVPLDRASERTDLESLLRRHDRLVVKPRDGSHGHGVLMVERRDGATVVNGSTATPLRPERLDRMLVSEFVEQHEYARSIYPHATNTIRVMSLREHGSGRPFVVAAHHRFGTRSSGAVDNTGAGGLTADVDVATGALGRLAALPGGYLPVGARVRWSDDHPDTGARVTGTVVPRWPEIIAEIKRTMSRLPDFGWVGWDVAVTADGFKIIEGNPGPDIHGLQLHQPLLRDTRVRTLFEARGIVSAGRR</sequence>
<evidence type="ECO:0000259" key="2">
    <source>
        <dbReference type="PROSITE" id="PS50975"/>
    </source>
</evidence>
<dbReference type="Pfam" id="PF14397">
    <property type="entry name" value="ATPgrasp_ST"/>
    <property type="match status" value="1"/>
</dbReference>